<feature type="domain" description="4Fe-4S ferredoxin-type" evidence="6">
    <location>
        <begin position="31"/>
        <end position="60"/>
    </location>
</feature>
<accession>A0A921HYR6</accession>
<dbReference type="Gene3D" id="3.40.950.10">
    <property type="entry name" value="Fe-only Hydrogenase (Larger Subunit), Chain L, domain 3"/>
    <property type="match status" value="1"/>
</dbReference>
<dbReference type="InterPro" id="IPR013767">
    <property type="entry name" value="PAS_fold"/>
</dbReference>
<evidence type="ECO:0000259" key="6">
    <source>
        <dbReference type="PROSITE" id="PS51379"/>
    </source>
</evidence>
<reference evidence="8" key="2">
    <citation type="submission" date="2021-09" db="EMBL/GenBank/DDBJ databases">
        <authorList>
            <person name="Gilroy R."/>
        </authorList>
    </citation>
    <scope>NUCLEOTIDE SEQUENCE</scope>
    <source>
        <strain evidence="8">ChiSjej5B23-16112</strain>
    </source>
</reference>
<dbReference type="SMART" id="SM00091">
    <property type="entry name" value="PAS"/>
    <property type="match status" value="1"/>
</dbReference>
<dbReference type="GO" id="GO:0051539">
    <property type="term" value="F:4 iron, 4 sulfur cluster binding"/>
    <property type="evidence" value="ECO:0007669"/>
    <property type="project" value="UniProtKB-KW"/>
</dbReference>
<evidence type="ECO:0000313" key="8">
    <source>
        <dbReference type="EMBL" id="HJF93285.1"/>
    </source>
</evidence>
<dbReference type="SUPFAM" id="SSF55785">
    <property type="entry name" value="PYP-like sensor domain (PAS domain)"/>
    <property type="match status" value="1"/>
</dbReference>
<dbReference type="InterPro" id="IPR009016">
    <property type="entry name" value="Fe_hydrogenase"/>
</dbReference>
<dbReference type="SUPFAM" id="SSF54862">
    <property type="entry name" value="4Fe-4S ferredoxins"/>
    <property type="match status" value="1"/>
</dbReference>
<evidence type="ECO:0000256" key="4">
    <source>
        <dbReference type="ARBA" id="ARBA00023014"/>
    </source>
</evidence>
<evidence type="ECO:0000256" key="1">
    <source>
        <dbReference type="ARBA" id="ARBA00022485"/>
    </source>
</evidence>
<dbReference type="PROSITE" id="PS50112">
    <property type="entry name" value="PAS"/>
    <property type="match status" value="1"/>
</dbReference>
<dbReference type="EMBL" id="DYVY01000014">
    <property type="protein sequence ID" value="HJF93285.1"/>
    <property type="molecule type" value="Genomic_DNA"/>
</dbReference>
<dbReference type="Proteomes" id="UP000769156">
    <property type="component" value="Unassembled WGS sequence"/>
</dbReference>
<dbReference type="CDD" id="cd00130">
    <property type="entry name" value="PAS"/>
    <property type="match status" value="1"/>
</dbReference>
<keyword evidence="3" id="KW-0408">Iron</keyword>
<evidence type="ECO:0000256" key="3">
    <source>
        <dbReference type="ARBA" id="ARBA00023004"/>
    </source>
</evidence>
<dbReference type="PROSITE" id="PS51379">
    <property type="entry name" value="4FE4S_FER_2"/>
    <property type="match status" value="1"/>
</dbReference>
<dbReference type="InterPro" id="IPR050340">
    <property type="entry name" value="Cytosolic_Fe-S_CAF"/>
</dbReference>
<dbReference type="AlphaFoldDB" id="A0A921HYR6"/>
<dbReference type="Pfam" id="PF13237">
    <property type="entry name" value="Fer4_10"/>
    <property type="match status" value="1"/>
</dbReference>
<dbReference type="InterPro" id="IPR017896">
    <property type="entry name" value="4Fe4S_Fe-S-bd"/>
</dbReference>
<name>A0A921HYR6_9FIRM</name>
<dbReference type="Gene3D" id="3.30.450.20">
    <property type="entry name" value="PAS domain"/>
    <property type="match status" value="1"/>
</dbReference>
<keyword evidence="2" id="KW-0479">Metal-binding</keyword>
<protein>
    <submittedName>
        <fullName evidence="8">PAS domain-containing protein</fullName>
    </submittedName>
</protein>
<dbReference type="Pfam" id="PF04060">
    <property type="entry name" value="FeS"/>
    <property type="match status" value="1"/>
</dbReference>
<dbReference type="Pfam" id="PF00989">
    <property type="entry name" value="PAS"/>
    <property type="match status" value="1"/>
</dbReference>
<dbReference type="InterPro" id="IPR007202">
    <property type="entry name" value="4Fe-4S_dom"/>
</dbReference>
<organism evidence="8 9">
    <name type="scientific">Lachnoclostridium phocaeense</name>
    <dbReference type="NCBI Taxonomy" id="1871021"/>
    <lineage>
        <taxon>Bacteria</taxon>
        <taxon>Bacillati</taxon>
        <taxon>Bacillota</taxon>
        <taxon>Clostridia</taxon>
        <taxon>Lachnospirales</taxon>
        <taxon>Lachnospiraceae</taxon>
    </lineage>
</organism>
<proteinExistence type="predicted"/>
<dbReference type="InterPro" id="IPR035965">
    <property type="entry name" value="PAS-like_dom_sf"/>
</dbReference>
<feature type="domain" description="4Fe-4S" evidence="7">
    <location>
        <begin position="360"/>
        <end position="421"/>
    </location>
</feature>
<evidence type="ECO:0000256" key="2">
    <source>
        <dbReference type="ARBA" id="ARBA00022723"/>
    </source>
</evidence>
<dbReference type="Gene3D" id="3.30.70.20">
    <property type="match status" value="1"/>
</dbReference>
<reference evidence="8" key="1">
    <citation type="journal article" date="2021" name="PeerJ">
        <title>Extensive microbial diversity within the chicken gut microbiome revealed by metagenomics and culture.</title>
        <authorList>
            <person name="Gilroy R."/>
            <person name="Ravi A."/>
            <person name="Getino M."/>
            <person name="Pursley I."/>
            <person name="Horton D.L."/>
            <person name="Alikhan N.F."/>
            <person name="Baker D."/>
            <person name="Gharbi K."/>
            <person name="Hall N."/>
            <person name="Watson M."/>
            <person name="Adriaenssens E.M."/>
            <person name="Foster-Nyarko E."/>
            <person name="Jarju S."/>
            <person name="Secka A."/>
            <person name="Antonio M."/>
            <person name="Oren A."/>
            <person name="Chaudhuri R.R."/>
            <person name="La Ragione R."/>
            <person name="Hildebrand F."/>
            <person name="Pallen M.J."/>
        </authorList>
    </citation>
    <scope>NUCLEOTIDE SEQUENCE</scope>
    <source>
        <strain evidence="8">ChiSjej5B23-16112</strain>
    </source>
</reference>
<evidence type="ECO:0000313" key="9">
    <source>
        <dbReference type="Proteomes" id="UP000769156"/>
    </source>
</evidence>
<gene>
    <name evidence="8" type="ORF">K8V82_00645</name>
</gene>
<sequence>MRVIDFKDASCRHCYKCVRHCEVKAISVQNEQAHIMKDHCINCGHCLEVCPQNAKKFASDIDRVRGYLRQGMKVIISLAPSYLGVLEYERPGQVVAALKKLGFYAVRETAEGAALVTAEYQKLLQAGEMSNIITTCCPSVNDLIEKYYPELVPLMAPVVSPMIAHGRLIRRIYGEDVKVVFLGPCIAKKAEAVGDERVSGAVDAILTFEEVVKWWELEGIDVSACEEEALANPCPMVNQLYPVGGGIIQSVLAGPGEPREGQGHYYKVAVDGLGACMELFEELKKGEIQGCFFEVNVCEGGCIKGPASDKWNRSAVRAKMDVERYAVKRGSAEEIDGTEVEMHKVFMDRRVEDPLPTEEQMLDVLHAMGKYTKSDELDCGACGYPSCRAKATAVFQKKAEIGMCLPNAVAQAESMSNIVMDATPSMIFIVDGEMRIRECNKKALKLLEVSREEALDRYIFEFFEVDDIVHVLDTKEQIIRKKIRLEPVGMSVVESIIYIDHLESVLVTYQDVSKEEKVKEQHYHLKMETVEMAQKVIDKQMMVAQEIAGLLGETTAETKVTLSKLRDSILFEEED</sequence>
<dbReference type="GO" id="GO:0006355">
    <property type="term" value="P:regulation of DNA-templated transcription"/>
    <property type="evidence" value="ECO:0007669"/>
    <property type="project" value="InterPro"/>
</dbReference>
<dbReference type="Pfam" id="PF02906">
    <property type="entry name" value="Fe_hyd_lg_C"/>
    <property type="match status" value="1"/>
</dbReference>
<dbReference type="InterPro" id="IPR004108">
    <property type="entry name" value="Fe_hydrogenase_lsu_C"/>
</dbReference>
<evidence type="ECO:0000259" key="5">
    <source>
        <dbReference type="PROSITE" id="PS50112"/>
    </source>
</evidence>
<dbReference type="PANTHER" id="PTHR11615">
    <property type="entry name" value="NITRATE, FORMATE, IRON DEHYDROGENASE"/>
    <property type="match status" value="1"/>
</dbReference>
<dbReference type="GO" id="GO:0046872">
    <property type="term" value="F:metal ion binding"/>
    <property type="evidence" value="ECO:0007669"/>
    <property type="project" value="UniProtKB-KW"/>
</dbReference>
<evidence type="ECO:0000259" key="7">
    <source>
        <dbReference type="PROSITE" id="PS51656"/>
    </source>
</evidence>
<dbReference type="Gene3D" id="1.10.15.40">
    <property type="entry name" value="Electron transport complex subunit B, putative Fe-S cluster"/>
    <property type="match status" value="1"/>
</dbReference>
<dbReference type="PROSITE" id="PS51656">
    <property type="entry name" value="4FE4S"/>
    <property type="match status" value="1"/>
</dbReference>
<dbReference type="InterPro" id="IPR000014">
    <property type="entry name" value="PAS"/>
</dbReference>
<keyword evidence="4" id="KW-0411">Iron-sulfur</keyword>
<feature type="domain" description="PAS" evidence="5">
    <location>
        <begin position="412"/>
        <end position="482"/>
    </location>
</feature>
<keyword evidence="1" id="KW-0004">4Fe-4S</keyword>
<dbReference type="InterPro" id="IPR017900">
    <property type="entry name" value="4Fe4S_Fe_S_CS"/>
</dbReference>
<dbReference type="PROSITE" id="PS00198">
    <property type="entry name" value="4FE4S_FER_1"/>
    <property type="match status" value="1"/>
</dbReference>
<comment type="caution">
    <text evidence="8">The sequence shown here is derived from an EMBL/GenBank/DDBJ whole genome shotgun (WGS) entry which is preliminary data.</text>
</comment>
<dbReference type="SUPFAM" id="SSF53920">
    <property type="entry name" value="Fe-only hydrogenase"/>
    <property type="match status" value="1"/>
</dbReference>